<keyword evidence="5" id="KW-1185">Reference proteome</keyword>
<dbReference type="Pfam" id="PF00072">
    <property type="entry name" value="Response_reg"/>
    <property type="match status" value="1"/>
</dbReference>
<dbReference type="SMART" id="SM00850">
    <property type="entry name" value="LytTR"/>
    <property type="match status" value="1"/>
</dbReference>
<dbReference type="InterPro" id="IPR046947">
    <property type="entry name" value="LytR-like"/>
</dbReference>
<dbReference type="InterPro" id="IPR007492">
    <property type="entry name" value="LytTR_DNA-bd_dom"/>
</dbReference>
<protein>
    <submittedName>
        <fullName evidence="4">Response regulator of the LytR/AlgR family</fullName>
    </submittedName>
</protein>
<comment type="caution">
    <text evidence="4">The sequence shown here is derived from an EMBL/GenBank/DDBJ whole genome shotgun (WGS) entry which is preliminary data.</text>
</comment>
<dbReference type="PROSITE" id="PS50110">
    <property type="entry name" value="RESPONSE_REGULATORY"/>
    <property type="match status" value="1"/>
</dbReference>
<dbReference type="SMART" id="SM00448">
    <property type="entry name" value="REC"/>
    <property type="match status" value="1"/>
</dbReference>
<feature type="domain" description="Response regulatory" evidence="2">
    <location>
        <begin position="5"/>
        <end position="116"/>
    </location>
</feature>
<dbReference type="AlphaFoldDB" id="A0A2N3IIG8"/>
<dbReference type="SUPFAM" id="SSF52172">
    <property type="entry name" value="CheY-like"/>
    <property type="match status" value="1"/>
</dbReference>
<dbReference type="Pfam" id="PF04397">
    <property type="entry name" value="LytTR"/>
    <property type="match status" value="1"/>
</dbReference>
<dbReference type="Gene3D" id="2.40.50.1020">
    <property type="entry name" value="LytTr DNA-binding domain"/>
    <property type="match status" value="1"/>
</dbReference>
<keyword evidence="1" id="KW-0597">Phosphoprotein</keyword>
<sequence>MKKFSCIAVDDSSIQLTLLKNYIQKTPNLELLAIFANPIEAYHFLQKNNIDILLLDIDMPEMSGLDLLKMLKKQPATILITSKTEFALQAFELDAIDYIVKPPEYPRFLKAIQKAIQFLEVEEKENISSDSGASEIFVKVSGKLIRLPLNEILFIEALSDYVLIHTEDKRQYVVYATMKYFEEKLSAYKYFKRIHRSYIVNMQKVKSIEENQNVLIGEKTLPIGNTYREEFLKNLNKL</sequence>
<accession>A0A2N3IIG8</accession>
<dbReference type="GO" id="GO:0003677">
    <property type="term" value="F:DNA binding"/>
    <property type="evidence" value="ECO:0007669"/>
    <property type="project" value="InterPro"/>
</dbReference>
<dbReference type="Gene3D" id="3.40.50.2300">
    <property type="match status" value="1"/>
</dbReference>
<dbReference type="GO" id="GO:0000156">
    <property type="term" value="F:phosphorelay response regulator activity"/>
    <property type="evidence" value="ECO:0007669"/>
    <property type="project" value="InterPro"/>
</dbReference>
<dbReference type="InterPro" id="IPR011006">
    <property type="entry name" value="CheY-like_superfamily"/>
</dbReference>
<dbReference type="Proteomes" id="UP000233387">
    <property type="component" value="Unassembled WGS sequence"/>
</dbReference>
<evidence type="ECO:0000259" key="2">
    <source>
        <dbReference type="PROSITE" id="PS50110"/>
    </source>
</evidence>
<evidence type="ECO:0000313" key="5">
    <source>
        <dbReference type="Proteomes" id="UP000233387"/>
    </source>
</evidence>
<dbReference type="RefSeq" id="WP_101358118.1">
    <property type="nucleotide sequence ID" value="NZ_NKXO01000011.1"/>
</dbReference>
<feature type="modified residue" description="4-aspartylphosphate" evidence="1">
    <location>
        <position position="56"/>
    </location>
</feature>
<dbReference type="EMBL" id="NKXO01000011">
    <property type="protein sequence ID" value="PKQ70048.1"/>
    <property type="molecule type" value="Genomic_DNA"/>
</dbReference>
<evidence type="ECO:0000256" key="1">
    <source>
        <dbReference type="PROSITE-ProRule" id="PRU00169"/>
    </source>
</evidence>
<dbReference type="PROSITE" id="PS50930">
    <property type="entry name" value="HTH_LYTTR"/>
    <property type="match status" value="1"/>
</dbReference>
<dbReference type="OrthoDB" id="1646880at2"/>
<feature type="domain" description="HTH LytTR-type" evidence="3">
    <location>
        <begin position="136"/>
        <end position="237"/>
    </location>
</feature>
<evidence type="ECO:0000313" key="4">
    <source>
        <dbReference type="EMBL" id="PKQ70048.1"/>
    </source>
</evidence>
<dbReference type="PANTHER" id="PTHR37299">
    <property type="entry name" value="TRANSCRIPTIONAL REGULATOR-RELATED"/>
    <property type="match status" value="1"/>
</dbReference>
<dbReference type="PANTHER" id="PTHR37299:SF1">
    <property type="entry name" value="STAGE 0 SPORULATION PROTEIN A HOMOLOG"/>
    <property type="match status" value="1"/>
</dbReference>
<proteinExistence type="predicted"/>
<dbReference type="InterPro" id="IPR001789">
    <property type="entry name" value="Sig_transdc_resp-reg_receiver"/>
</dbReference>
<organism evidence="4 5">
    <name type="scientific">Raineya orbicola</name>
    <dbReference type="NCBI Taxonomy" id="2016530"/>
    <lineage>
        <taxon>Bacteria</taxon>
        <taxon>Pseudomonadati</taxon>
        <taxon>Bacteroidota</taxon>
        <taxon>Cytophagia</taxon>
        <taxon>Cytophagales</taxon>
        <taxon>Raineyaceae</taxon>
        <taxon>Raineya</taxon>
    </lineage>
</organism>
<name>A0A2N3IIG8_9BACT</name>
<reference evidence="4 5" key="1">
    <citation type="submission" date="2017-06" db="EMBL/GenBank/DDBJ databases">
        <title>Raineya orbicola gen. nov., sp. nov. a slightly thermophilic bacterium of the phylum Bacteroidetes and the description of Raineyaceae fam. nov.</title>
        <authorList>
            <person name="Albuquerque L."/>
            <person name="Polonia A.R.M."/>
            <person name="Barroso C."/>
            <person name="Froufe H.J.C."/>
            <person name="Lage O."/>
            <person name="Lobo-Da-Cunha A."/>
            <person name="Egas C."/>
            <person name="Da Costa M.S."/>
        </authorList>
    </citation>
    <scope>NUCLEOTIDE SEQUENCE [LARGE SCALE GENOMIC DNA]</scope>
    <source>
        <strain evidence="4 5">SPSPC-11</strain>
    </source>
</reference>
<evidence type="ECO:0000259" key="3">
    <source>
        <dbReference type="PROSITE" id="PS50930"/>
    </source>
</evidence>
<gene>
    <name evidence="4" type="ORF">Rain11_0852</name>
</gene>